<dbReference type="GO" id="GO:0008033">
    <property type="term" value="P:tRNA processing"/>
    <property type="evidence" value="ECO:0007669"/>
    <property type="project" value="UniProtKB-KW"/>
</dbReference>
<gene>
    <name evidence="4" type="ORF">LOTGIDRAFT_162985</name>
</gene>
<dbReference type="InterPro" id="IPR016193">
    <property type="entry name" value="Cytidine_deaminase-like"/>
</dbReference>
<comment type="similarity">
    <text evidence="2">Belongs to the cytidine and deoxycytidylate deaminase family. ADAT3 subfamily.</text>
</comment>
<dbReference type="KEGG" id="lgi:LOTGIDRAFT_162985"/>
<evidence type="ECO:0000256" key="1">
    <source>
        <dbReference type="ARBA" id="ARBA00022694"/>
    </source>
</evidence>
<dbReference type="AlphaFoldDB" id="V4A5L4"/>
<accession>V4A5L4</accession>
<dbReference type="CDD" id="cd01285">
    <property type="entry name" value="nucleoside_deaminase"/>
    <property type="match status" value="1"/>
</dbReference>
<dbReference type="GeneID" id="20239220"/>
<dbReference type="OrthoDB" id="3180714at2759"/>
<evidence type="ECO:0000259" key="3">
    <source>
        <dbReference type="PROSITE" id="PS51747"/>
    </source>
</evidence>
<evidence type="ECO:0000313" key="5">
    <source>
        <dbReference type="Proteomes" id="UP000030746"/>
    </source>
</evidence>
<protein>
    <recommendedName>
        <fullName evidence="3">CMP/dCMP-type deaminase domain-containing protein</fullName>
    </recommendedName>
</protein>
<dbReference type="RefSeq" id="XP_009057294.1">
    <property type="nucleotide sequence ID" value="XM_009059046.1"/>
</dbReference>
<dbReference type="Proteomes" id="UP000030746">
    <property type="component" value="Unassembled WGS sequence"/>
</dbReference>
<sequence length="312" mass="35720">MMTEQPVPVLEEKYYQNVVLGDFYVSAITDKKHTSNIISSLTEERPLKEFSYLKRVRSTSRDGNLQVLLCYKEEISSHCVGLESVVDTDKQYTQHLTKPYLVKVPINPPLTKKQYAESCLYWPCSFHEDKQITKLLSGKYFNDKELSVINENMKRTVEMAEIAKKKNQKTIGAVITDPTSNTVIAKSHDLRLKDYPLQHAVMVGIDLVAQSQGGGMWNIDDPDQYHNKSIKEDGTEEKTTIKTGPYLCTGYDLYVTQEPCVMCAMALVHSRIKRVFYIHNDKEGALGTCYKVHTEKGLNHHYSVFQFQYNPT</sequence>
<keyword evidence="1" id="KW-0819">tRNA processing</keyword>
<evidence type="ECO:0000256" key="2">
    <source>
        <dbReference type="ARBA" id="ARBA00038160"/>
    </source>
</evidence>
<proteinExistence type="inferred from homology"/>
<feature type="domain" description="CMP/dCMP-type deaminase" evidence="3">
    <location>
        <begin position="147"/>
        <end position="305"/>
    </location>
</feature>
<dbReference type="STRING" id="225164.V4A5L4"/>
<dbReference type="EMBL" id="KB202163">
    <property type="protein sequence ID" value="ESO91982.1"/>
    <property type="molecule type" value="Genomic_DNA"/>
</dbReference>
<dbReference type="GO" id="GO:0052717">
    <property type="term" value="F:tRNA-specific adenosine-34 deaminase activity"/>
    <property type="evidence" value="ECO:0007669"/>
    <property type="project" value="TreeGrafter"/>
</dbReference>
<dbReference type="HOGENOM" id="CLU_013817_2_1_1"/>
<dbReference type="InterPro" id="IPR002125">
    <property type="entry name" value="CMP_dCMP_dom"/>
</dbReference>
<dbReference type="PROSITE" id="PS51747">
    <property type="entry name" value="CYT_DCMP_DEAMINASES_2"/>
    <property type="match status" value="1"/>
</dbReference>
<dbReference type="PANTHER" id="PTHR11079:SF156">
    <property type="entry name" value="INACTIVE TRNA-SPECIFIC ADENOSINE DEAMINASE-LIKE PROTEIN 3-RELATED"/>
    <property type="match status" value="1"/>
</dbReference>
<evidence type="ECO:0000313" key="4">
    <source>
        <dbReference type="EMBL" id="ESO91982.1"/>
    </source>
</evidence>
<dbReference type="OMA" id="HMELAIR"/>
<keyword evidence="5" id="KW-1185">Reference proteome</keyword>
<reference evidence="4 5" key="1">
    <citation type="journal article" date="2013" name="Nature">
        <title>Insights into bilaterian evolution from three spiralian genomes.</title>
        <authorList>
            <person name="Simakov O."/>
            <person name="Marletaz F."/>
            <person name="Cho S.J."/>
            <person name="Edsinger-Gonzales E."/>
            <person name="Havlak P."/>
            <person name="Hellsten U."/>
            <person name="Kuo D.H."/>
            <person name="Larsson T."/>
            <person name="Lv J."/>
            <person name="Arendt D."/>
            <person name="Savage R."/>
            <person name="Osoegawa K."/>
            <person name="de Jong P."/>
            <person name="Grimwood J."/>
            <person name="Chapman J.A."/>
            <person name="Shapiro H."/>
            <person name="Aerts A."/>
            <person name="Otillar R.P."/>
            <person name="Terry A.Y."/>
            <person name="Boore J.L."/>
            <person name="Grigoriev I.V."/>
            <person name="Lindberg D.R."/>
            <person name="Seaver E.C."/>
            <person name="Weisblat D.A."/>
            <person name="Putnam N.H."/>
            <person name="Rokhsar D.S."/>
        </authorList>
    </citation>
    <scope>NUCLEOTIDE SEQUENCE [LARGE SCALE GENOMIC DNA]</scope>
</reference>
<organism evidence="4 5">
    <name type="scientific">Lottia gigantea</name>
    <name type="common">Giant owl limpet</name>
    <dbReference type="NCBI Taxonomy" id="225164"/>
    <lineage>
        <taxon>Eukaryota</taxon>
        <taxon>Metazoa</taxon>
        <taxon>Spiralia</taxon>
        <taxon>Lophotrochozoa</taxon>
        <taxon>Mollusca</taxon>
        <taxon>Gastropoda</taxon>
        <taxon>Patellogastropoda</taxon>
        <taxon>Lottioidea</taxon>
        <taxon>Lottiidae</taxon>
        <taxon>Lottia</taxon>
    </lineage>
</organism>
<dbReference type="PANTHER" id="PTHR11079">
    <property type="entry name" value="CYTOSINE DEAMINASE FAMILY MEMBER"/>
    <property type="match status" value="1"/>
</dbReference>
<dbReference type="Gene3D" id="3.40.140.10">
    <property type="entry name" value="Cytidine Deaminase, domain 2"/>
    <property type="match status" value="1"/>
</dbReference>
<name>V4A5L4_LOTGI</name>
<dbReference type="Pfam" id="PF00383">
    <property type="entry name" value="dCMP_cyt_deam_1"/>
    <property type="match status" value="1"/>
</dbReference>
<dbReference type="SUPFAM" id="SSF53927">
    <property type="entry name" value="Cytidine deaminase-like"/>
    <property type="match status" value="1"/>
</dbReference>
<dbReference type="GO" id="GO:0005634">
    <property type="term" value="C:nucleus"/>
    <property type="evidence" value="ECO:0007669"/>
    <property type="project" value="TreeGrafter"/>
</dbReference>
<dbReference type="GO" id="GO:0005737">
    <property type="term" value="C:cytoplasm"/>
    <property type="evidence" value="ECO:0007669"/>
    <property type="project" value="TreeGrafter"/>
</dbReference>
<dbReference type="CTD" id="20239220"/>